<dbReference type="PROSITE" id="PS50003">
    <property type="entry name" value="PH_DOMAIN"/>
    <property type="match status" value="1"/>
</dbReference>
<name>X6NQU9_RETFI</name>
<comment type="caution">
    <text evidence="11">The sequence shown here is derived from an EMBL/GenBank/DDBJ whole genome shotgun (WGS) entry which is preliminary data.</text>
</comment>
<feature type="domain" description="TRAF-type" evidence="10">
    <location>
        <begin position="4"/>
        <end position="56"/>
    </location>
</feature>
<protein>
    <submittedName>
        <fullName evidence="11">Kinesin</fullName>
    </submittedName>
</protein>
<comment type="subcellular location">
    <subcellularLocation>
        <location evidence="1">Membrane</location>
    </subcellularLocation>
</comment>
<dbReference type="Proteomes" id="UP000023152">
    <property type="component" value="Unassembled WGS sequence"/>
</dbReference>
<evidence type="ECO:0000256" key="3">
    <source>
        <dbReference type="ARBA" id="ARBA00022771"/>
    </source>
</evidence>
<dbReference type="InterPro" id="IPR001293">
    <property type="entry name" value="Znf_TRAF"/>
</dbReference>
<dbReference type="InterPro" id="IPR001849">
    <property type="entry name" value="PH_domain"/>
</dbReference>
<dbReference type="GO" id="GO:0008270">
    <property type="term" value="F:zinc ion binding"/>
    <property type="evidence" value="ECO:0007669"/>
    <property type="project" value="UniProtKB-KW"/>
</dbReference>
<evidence type="ECO:0000259" key="9">
    <source>
        <dbReference type="PROSITE" id="PS50003"/>
    </source>
</evidence>
<dbReference type="SUPFAM" id="SSF50729">
    <property type="entry name" value="PH domain-like"/>
    <property type="match status" value="1"/>
</dbReference>
<dbReference type="Gene3D" id="2.30.29.30">
    <property type="entry name" value="Pleckstrin-homology domain (PH domain)/Phosphotyrosine-binding domain (PTB)"/>
    <property type="match status" value="1"/>
</dbReference>
<dbReference type="GO" id="GO:0016020">
    <property type="term" value="C:membrane"/>
    <property type="evidence" value="ECO:0007669"/>
    <property type="project" value="UniProtKB-SubCell"/>
</dbReference>
<dbReference type="EMBL" id="ASPP01006712">
    <property type="protein sequence ID" value="ETO28361.1"/>
    <property type="molecule type" value="Genomic_DNA"/>
</dbReference>
<evidence type="ECO:0000256" key="5">
    <source>
        <dbReference type="ARBA" id="ARBA00023136"/>
    </source>
</evidence>
<dbReference type="Pfam" id="PF02176">
    <property type="entry name" value="zf-TRAF"/>
    <property type="match status" value="1"/>
</dbReference>
<organism evidence="11 12">
    <name type="scientific">Reticulomyxa filosa</name>
    <dbReference type="NCBI Taxonomy" id="46433"/>
    <lineage>
        <taxon>Eukaryota</taxon>
        <taxon>Sar</taxon>
        <taxon>Rhizaria</taxon>
        <taxon>Retaria</taxon>
        <taxon>Foraminifera</taxon>
        <taxon>Monothalamids</taxon>
        <taxon>Reticulomyxidae</taxon>
        <taxon>Reticulomyxa</taxon>
    </lineage>
</organism>
<dbReference type="PROSITE" id="PS50145">
    <property type="entry name" value="ZF_TRAF"/>
    <property type="match status" value="1"/>
</dbReference>
<dbReference type="InterPro" id="IPR013083">
    <property type="entry name" value="Znf_RING/FYVE/PHD"/>
</dbReference>
<dbReference type="Pfam" id="PF00169">
    <property type="entry name" value="PH"/>
    <property type="match status" value="1"/>
</dbReference>
<dbReference type="PANTHER" id="PTHR14309">
    <property type="entry name" value="EXPRESSED PROTEIN"/>
    <property type="match status" value="1"/>
</dbReference>
<keyword evidence="7" id="KW-0175">Coiled coil</keyword>
<keyword evidence="8" id="KW-1133">Transmembrane helix</keyword>
<sequence>MKQHMETECMNGSVPCPNRRCNQKIARKNASNHVSHECAYRLVECSYLKYGCTQELLIPAEMQRHEELNMSEHLNLRMDFLDRKNEEMLNDLKKQSDKINIKQHSRIIALERSKRRTKRKRASIAHALRQVQSDLQSHKNTLSHDIEALETKYNELKGLYMQLKISTKQHTLTPIISHDQIQTLTSAAMNSLDTGAEHKDVVVSTENSTNLTSDKESTILKADEKIKDYNSSGPELDIETDASVECETCKEDIQNKCKVVKQGYLEKQGHKFRTWRKRFFILMDDGSLIYHHNHKRLDRVIGQLNIGHVIDIKIVRFSSKKSHGCVCVCFSFFNLFFPTLSFFFIVH</sequence>
<gene>
    <name evidence="11" type="ORF">RFI_08770</name>
</gene>
<feature type="transmembrane region" description="Helical" evidence="8">
    <location>
        <begin position="325"/>
        <end position="346"/>
    </location>
</feature>
<dbReference type="SUPFAM" id="SSF49599">
    <property type="entry name" value="TRAF domain-like"/>
    <property type="match status" value="1"/>
</dbReference>
<dbReference type="AlphaFoldDB" id="X6NQU9"/>
<keyword evidence="3 6" id="KW-0863">Zinc-finger</keyword>
<keyword evidence="4 6" id="KW-0862">Zinc</keyword>
<accession>X6NQU9</accession>
<reference evidence="11 12" key="1">
    <citation type="journal article" date="2013" name="Curr. Biol.">
        <title>The Genome of the Foraminiferan Reticulomyxa filosa.</title>
        <authorList>
            <person name="Glockner G."/>
            <person name="Hulsmann N."/>
            <person name="Schleicher M."/>
            <person name="Noegel A.A."/>
            <person name="Eichinger L."/>
            <person name="Gallinger C."/>
            <person name="Pawlowski J."/>
            <person name="Sierra R."/>
            <person name="Euteneuer U."/>
            <person name="Pillet L."/>
            <person name="Moustafa A."/>
            <person name="Platzer M."/>
            <person name="Groth M."/>
            <person name="Szafranski K."/>
            <person name="Schliwa M."/>
        </authorList>
    </citation>
    <scope>NUCLEOTIDE SEQUENCE [LARGE SCALE GENOMIC DNA]</scope>
</reference>
<evidence type="ECO:0000313" key="11">
    <source>
        <dbReference type="EMBL" id="ETO28361.1"/>
    </source>
</evidence>
<evidence type="ECO:0000313" key="12">
    <source>
        <dbReference type="Proteomes" id="UP000023152"/>
    </source>
</evidence>
<feature type="zinc finger region" description="TRAF-type" evidence="6">
    <location>
        <begin position="4"/>
        <end position="56"/>
    </location>
</feature>
<keyword evidence="2 6" id="KW-0479">Metal-binding</keyword>
<feature type="domain" description="PH" evidence="9">
    <location>
        <begin position="258"/>
        <end position="347"/>
    </location>
</feature>
<dbReference type="PANTHER" id="PTHR14309:SF10">
    <property type="entry name" value="PH DOMAIN-CONTAINING PROTEIN"/>
    <property type="match status" value="1"/>
</dbReference>
<evidence type="ECO:0000256" key="6">
    <source>
        <dbReference type="PROSITE-ProRule" id="PRU00207"/>
    </source>
</evidence>
<proteinExistence type="predicted"/>
<evidence type="ECO:0000256" key="4">
    <source>
        <dbReference type="ARBA" id="ARBA00022833"/>
    </source>
</evidence>
<evidence type="ECO:0000256" key="8">
    <source>
        <dbReference type="SAM" id="Phobius"/>
    </source>
</evidence>
<keyword evidence="8" id="KW-0812">Transmembrane</keyword>
<evidence type="ECO:0000256" key="1">
    <source>
        <dbReference type="ARBA" id="ARBA00004370"/>
    </source>
</evidence>
<dbReference type="Gene3D" id="3.30.40.10">
    <property type="entry name" value="Zinc/RING finger domain, C3HC4 (zinc finger)"/>
    <property type="match status" value="1"/>
</dbReference>
<dbReference type="InterPro" id="IPR011993">
    <property type="entry name" value="PH-like_dom_sf"/>
</dbReference>
<dbReference type="InterPro" id="IPR039680">
    <property type="entry name" value="PLEKHB1/2"/>
</dbReference>
<dbReference type="GO" id="GO:0045595">
    <property type="term" value="P:regulation of cell differentiation"/>
    <property type="evidence" value="ECO:0007669"/>
    <property type="project" value="TreeGrafter"/>
</dbReference>
<evidence type="ECO:0000256" key="2">
    <source>
        <dbReference type="ARBA" id="ARBA00022723"/>
    </source>
</evidence>
<feature type="coiled-coil region" evidence="7">
    <location>
        <begin position="139"/>
        <end position="166"/>
    </location>
</feature>
<evidence type="ECO:0000259" key="10">
    <source>
        <dbReference type="PROSITE" id="PS50145"/>
    </source>
</evidence>
<keyword evidence="12" id="KW-1185">Reference proteome</keyword>
<evidence type="ECO:0000256" key="7">
    <source>
        <dbReference type="SAM" id="Coils"/>
    </source>
</evidence>
<keyword evidence="5 8" id="KW-0472">Membrane</keyword>
<dbReference type="OrthoDB" id="2157866at2759"/>